<feature type="chain" id="PRO_5040289652" description="laccase" evidence="10">
    <location>
        <begin position="21"/>
        <end position="627"/>
    </location>
</feature>
<dbReference type="Pfam" id="PF07732">
    <property type="entry name" value="Cu-oxidase_3"/>
    <property type="match status" value="1"/>
</dbReference>
<dbReference type="GO" id="GO:0052716">
    <property type="term" value="F:hydroquinone:oxygen oxidoreductase activity"/>
    <property type="evidence" value="ECO:0007669"/>
    <property type="project" value="UniProtKB-EC"/>
</dbReference>
<dbReference type="OrthoDB" id="2121828at2759"/>
<comment type="catalytic activity">
    <reaction evidence="1">
        <text>4 hydroquinone + O2 = 4 benzosemiquinone + 2 H2O</text>
        <dbReference type="Rhea" id="RHEA:11276"/>
        <dbReference type="ChEBI" id="CHEBI:15377"/>
        <dbReference type="ChEBI" id="CHEBI:15379"/>
        <dbReference type="ChEBI" id="CHEBI:17594"/>
        <dbReference type="ChEBI" id="CHEBI:17977"/>
        <dbReference type="EC" id="1.10.3.2"/>
    </reaction>
</comment>
<dbReference type="Proteomes" id="UP000696280">
    <property type="component" value="Unassembled WGS sequence"/>
</dbReference>
<feature type="signal peptide" evidence="10">
    <location>
        <begin position="1"/>
        <end position="20"/>
    </location>
</feature>
<evidence type="ECO:0000256" key="6">
    <source>
        <dbReference type="ARBA" id="ARBA00023002"/>
    </source>
</evidence>
<evidence type="ECO:0000259" key="12">
    <source>
        <dbReference type="Pfam" id="PF07731"/>
    </source>
</evidence>
<evidence type="ECO:0000256" key="1">
    <source>
        <dbReference type="ARBA" id="ARBA00000349"/>
    </source>
</evidence>
<evidence type="ECO:0000256" key="7">
    <source>
        <dbReference type="ARBA" id="ARBA00023008"/>
    </source>
</evidence>
<keyword evidence="6" id="KW-0560">Oxidoreductase</keyword>
<dbReference type="FunFam" id="2.60.40.420:FF:000021">
    <property type="entry name" value="Extracellular dihydrogeodin oxidase/laccase"/>
    <property type="match status" value="1"/>
</dbReference>
<dbReference type="Gene3D" id="2.60.40.420">
    <property type="entry name" value="Cupredoxins - blue copper proteins"/>
    <property type="match status" value="3"/>
</dbReference>
<evidence type="ECO:0000256" key="4">
    <source>
        <dbReference type="ARBA" id="ARBA00012297"/>
    </source>
</evidence>
<accession>A0A9N9KP50</accession>
<dbReference type="PROSITE" id="PS00080">
    <property type="entry name" value="MULTICOPPER_OXIDASE2"/>
    <property type="match status" value="1"/>
</dbReference>
<keyword evidence="15" id="KW-1185">Reference proteome</keyword>
<evidence type="ECO:0000313" key="14">
    <source>
        <dbReference type="EMBL" id="CAG8951329.1"/>
    </source>
</evidence>
<organism evidence="14 15">
    <name type="scientific">Hymenoscyphus fraxineus</name>
    <dbReference type="NCBI Taxonomy" id="746836"/>
    <lineage>
        <taxon>Eukaryota</taxon>
        <taxon>Fungi</taxon>
        <taxon>Dikarya</taxon>
        <taxon>Ascomycota</taxon>
        <taxon>Pezizomycotina</taxon>
        <taxon>Leotiomycetes</taxon>
        <taxon>Helotiales</taxon>
        <taxon>Helotiaceae</taxon>
        <taxon>Hymenoscyphus</taxon>
    </lineage>
</organism>
<keyword evidence="9" id="KW-0439">Lignin degradation</keyword>
<evidence type="ECO:0000256" key="5">
    <source>
        <dbReference type="ARBA" id="ARBA00022723"/>
    </source>
</evidence>
<keyword evidence="7" id="KW-0186">Copper</keyword>
<evidence type="ECO:0000256" key="2">
    <source>
        <dbReference type="ARBA" id="ARBA00001935"/>
    </source>
</evidence>
<comment type="cofactor">
    <cofactor evidence="2">
        <name>Cu cation</name>
        <dbReference type="ChEBI" id="CHEBI:23378"/>
    </cofactor>
</comment>
<feature type="domain" description="Plastocyanin-like" evidence="11">
    <location>
        <begin position="194"/>
        <end position="319"/>
    </location>
</feature>
<dbReference type="PANTHER" id="PTHR11709:SF87">
    <property type="entry name" value="LACCASE"/>
    <property type="match status" value="1"/>
</dbReference>
<reference evidence="14" key="1">
    <citation type="submission" date="2021-07" db="EMBL/GenBank/DDBJ databases">
        <authorList>
            <person name="Durling M."/>
        </authorList>
    </citation>
    <scope>NUCLEOTIDE SEQUENCE</scope>
</reference>
<comment type="caution">
    <text evidence="14">The sequence shown here is derived from an EMBL/GenBank/DDBJ whole genome shotgun (WGS) entry which is preliminary data.</text>
</comment>
<dbReference type="InterPro" id="IPR001117">
    <property type="entry name" value="Cu-oxidase_2nd"/>
</dbReference>
<keyword evidence="10" id="KW-0732">Signal</keyword>
<dbReference type="InterPro" id="IPR011706">
    <property type="entry name" value="Cu-oxidase_C"/>
</dbReference>
<dbReference type="AlphaFoldDB" id="A0A9N9KP50"/>
<keyword evidence="8" id="KW-0325">Glycoprotein</keyword>
<keyword evidence="5" id="KW-0479">Metal-binding</keyword>
<comment type="similarity">
    <text evidence="3">Belongs to the multicopper oxidase family.</text>
</comment>
<dbReference type="InterPro" id="IPR045087">
    <property type="entry name" value="Cu-oxidase_fam"/>
</dbReference>
<dbReference type="GO" id="GO:0005507">
    <property type="term" value="F:copper ion binding"/>
    <property type="evidence" value="ECO:0007669"/>
    <property type="project" value="InterPro"/>
</dbReference>
<dbReference type="GO" id="GO:0046274">
    <property type="term" value="P:lignin catabolic process"/>
    <property type="evidence" value="ECO:0007669"/>
    <property type="project" value="UniProtKB-KW"/>
</dbReference>
<dbReference type="CDD" id="cd13901">
    <property type="entry name" value="CuRO_3_MaLCC_like"/>
    <property type="match status" value="1"/>
</dbReference>
<evidence type="ECO:0000313" key="15">
    <source>
        <dbReference type="Proteomes" id="UP000696280"/>
    </source>
</evidence>
<feature type="domain" description="Plastocyanin-like" evidence="13">
    <location>
        <begin position="71"/>
        <end position="184"/>
    </location>
</feature>
<dbReference type="InterPro" id="IPR011707">
    <property type="entry name" value="Cu-oxidase-like_N"/>
</dbReference>
<dbReference type="InterPro" id="IPR002355">
    <property type="entry name" value="Cu_oxidase_Cu_BS"/>
</dbReference>
<dbReference type="Pfam" id="PF00394">
    <property type="entry name" value="Cu-oxidase"/>
    <property type="match status" value="1"/>
</dbReference>
<name>A0A9N9KP50_9HELO</name>
<evidence type="ECO:0000259" key="13">
    <source>
        <dbReference type="Pfam" id="PF07732"/>
    </source>
</evidence>
<evidence type="ECO:0000259" key="11">
    <source>
        <dbReference type="Pfam" id="PF00394"/>
    </source>
</evidence>
<sequence>MLGSKFLFASLALGLVGVSALPSTPEQRGFQHCNTPRTRSQWCGNFSISTDSEENWPSTGQIRKYDLVVSAGRLAPDGNETDVLMINGSIPGPTLYADWGDTFVINVFNNMTDNGTSMHWHGIIQANTTTMDGVNGVTECPIPPGATRQYKFVATQHGTTWYHSHYSGQYGEGVLGAMVINGPASANYDEDLGTMTLSDWFYDSIYMEELQAEEPGTAPPPGPSALINGSMHLETANIGKYFKTKPLRTNTTYRLRLINTAVDNGYHVTLDNHKLTVIAADFVPVKTRTVDWLFIGIGQRYDVVFTTGSTPGNFWFRAAVPDTSGTSDPSIPGLCGGNLLSPAGQESKIKAIFHYKGASTTGTPNTTQVSPAPTDCGENIDNFGTPNSNTPYLTKPVSRSGFVFNSSEELDLKSTTGSTTNPDGRIINQWTINDSALTVDWELPTLSYVRNGTSSQLTDSAHTNLNVYRMPEANKYYFWIIQNEFLVPHPIHLHGHDFFILGSGIGRFTADTTSRLNFENPMRRDVTMLPGNGYLVLAIYTNNPGAWLMHCHIAWHISMGLGVQFLERESELHTPEVTAALDTMQNNCVAWEQWYETTEFKKPDSGLRLANRPRPSTPLLKAKKLKV</sequence>
<dbReference type="SUPFAM" id="SSF49503">
    <property type="entry name" value="Cupredoxins"/>
    <property type="match status" value="3"/>
</dbReference>
<feature type="domain" description="Plastocyanin-like" evidence="12">
    <location>
        <begin position="439"/>
        <end position="569"/>
    </location>
</feature>
<dbReference type="InterPro" id="IPR033138">
    <property type="entry name" value="Cu_oxidase_CS"/>
</dbReference>
<dbReference type="EC" id="1.10.3.2" evidence="4"/>
<protein>
    <recommendedName>
        <fullName evidence="4">laccase</fullName>
        <ecNumber evidence="4">1.10.3.2</ecNumber>
    </recommendedName>
</protein>
<dbReference type="Pfam" id="PF07731">
    <property type="entry name" value="Cu-oxidase_2"/>
    <property type="match status" value="1"/>
</dbReference>
<evidence type="ECO:0000256" key="3">
    <source>
        <dbReference type="ARBA" id="ARBA00010609"/>
    </source>
</evidence>
<gene>
    <name evidence="14" type="ORF">HYFRA_00008079</name>
</gene>
<dbReference type="EMBL" id="CAJVRL010000041">
    <property type="protein sequence ID" value="CAG8951329.1"/>
    <property type="molecule type" value="Genomic_DNA"/>
</dbReference>
<dbReference type="CDD" id="cd13854">
    <property type="entry name" value="CuRO_1_MaLCC_like"/>
    <property type="match status" value="1"/>
</dbReference>
<dbReference type="PANTHER" id="PTHR11709">
    <property type="entry name" value="MULTI-COPPER OXIDASE"/>
    <property type="match status" value="1"/>
</dbReference>
<evidence type="ECO:0000256" key="9">
    <source>
        <dbReference type="ARBA" id="ARBA00023185"/>
    </source>
</evidence>
<dbReference type="PROSITE" id="PS00079">
    <property type="entry name" value="MULTICOPPER_OXIDASE1"/>
    <property type="match status" value="1"/>
</dbReference>
<evidence type="ECO:0000256" key="8">
    <source>
        <dbReference type="ARBA" id="ARBA00023180"/>
    </source>
</evidence>
<evidence type="ECO:0000256" key="10">
    <source>
        <dbReference type="SAM" id="SignalP"/>
    </source>
</evidence>
<proteinExistence type="inferred from homology"/>
<dbReference type="InterPro" id="IPR008972">
    <property type="entry name" value="Cupredoxin"/>
</dbReference>